<name>A0A0Q3I9A3_BRADI</name>
<dbReference type="Gramene" id="KQJ82696">
    <property type="protein sequence ID" value="KQJ82696"/>
    <property type="gene ID" value="BRADI_5g10531v3"/>
</dbReference>
<dbReference type="EMBL" id="CM000884">
    <property type="protein sequence ID" value="KQJ82696.1"/>
    <property type="molecule type" value="Genomic_DNA"/>
</dbReference>
<sequence>MWDDGVKIRGKILNSRVIDPLVEPKSLETINHLLVDCPFSRTLWHEVLSWIRSTCAPPTVGIPFADWWQTSVYSVPSTARKGTASIIMLMAWWIWKHRNAPVFNNATPNIAFLADQIKTEARIWARAGAVGLGALLLADP</sequence>
<proteinExistence type="predicted"/>
<evidence type="ECO:0000313" key="1">
    <source>
        <dbReference type="EMBL" id="KQJ82696.1"/>
    </source>
</evidence>
<reference evidence="1 2" key="1">
    <citation type="journal article" date="2010" name="Nature">
        <title>Genome sequencing and analysis of the model grass Brachypodium distachyon.</title>
        <authorList>
            <consortium name="International Brachypodium Initiative"/>
        </authorList>
    </citation>
    <scope>NUCLEOTIDE SEQUENCE [LARGE SCALE GENOMIC DNA]</scope>
    <source>
        <strain evidence="1 2">Bd21</strain>
    </source>
</reference>
<evidence type="ECO:0008006" key="4">
    <source>
        <dbReference type="Google" id="ProtNLM"/>
    </source>
</evidence>
<protein>
    <recommendedName>
        <fullName evidence="4">Reverse transcriptase zinc-binding domain-containing protein</fullName>
    </recommendedName>
</protein>
<dbReference type="FunCoup" id="A0A0Q3I9A3">
    <property type="interactions" value="2"/>
</dbReference>
<dbReference type="Proteomes" id="UP000008810">
    <property type="component" value="Chromosome 5"/>
</dbReference>
<organism evidence="1">
    <name type="scientific">Brachypodium distachyon</name>
    <name type="common">Purple false brome</name>
    <name type="synonym">Trachynia distachya</name>
    <dbReference type="NCBI Taxonomy" id="15368"/>
    <lineage>
        <taxon>Eukaryota</taxon>
        <taxon>Viridiplantae</taxon>
        <taxon>Streptophyta</taxon>
        <taxon>Embryophyta</taxon>
        <taxon>Tracheophyta</taxon>
        <taxon>Spermatophyta</taxon>
        <taxon>Magnoliopsida</taxon>
        <taxon>Liliopsida</taxon>
        <taxon>Poales</taxon>
        <taxon>Poaceae</taxon>
        <taxon>BOP clade</taxon>
        <taxon>Pooideae</taxon>
        <taxon>Stipodae</taxon>
        <taxon>Brachypodieae</taxon>
        <taxon>Brachypodium</taxon>
    </lineage>
</organism>
<dbReference type="AlphaFoldDB" id="A0A0Q3I9A3"/>
<evidence type="ECO:0000313" key="3">
    <source>
        <dbReference type="Proteomes" id="UP000008810"/>
    </source>
</evidence>
<gene>
    <name evidence="1" type="ORF">BRADI_5g10531v3</name>
</gene>
<dbReference type="EnsemblPlants" id="KQJ82696">
    <property type="protein sequence ID" value="KQJ82696"/>
    <property type="gene ID" value="BRADI_5g10531v3"/>
</dbReference>
<reference evidence="1" key="2">
    <citation type="submission" date="2017-06" db="EMBL/GenBank/DDBJ databases">
        <title>WGS assembly of Brachypodium distachyon.</title>
        <authorList>
            <consortium name="The International Brachypodium Initiative"/>
            <person name="Lucas S."/>
            <person name="Harmon-Smith M."/>
            <person name="Lail K."/>
            <person name="Tice H."/>
            <person name="Grimwood J."/>
            <person name="Bruce D."/>
            <person name="Barry K."/>
            <person name="Shu S."/>
            <person name="Lindquist E."/>
            <person name="Wang M."/>
            <person name="Pitluck S."/>
            <person name="Vogel J.P."/>
            <person name="Garvin D.F."/>
            <person name="Mockler T.C."/>
            <person name="Schmutz J."/>
            <person name="Rokhsar D."/>
            <person name="Bevan M.W."/>
        </authorList>
    </citation>
    <scope>NUCLEOTIDE SEQUENCE</scope>
    <source>
        <strain evidence="1">Bd21</strain>
    </source>
</reference>
<evidence type="ECO:0000313" key="2">
    <source>
        <dbReference type="EnsemblPlants" id="KQJ82696"/>
    </source>
</evidence>
<dbReference type="OrthoDB" id="692729at2759"/>
<dbReference type="InParanoid" id="A0A0Q3I9A3"/>
<accession>A0A0Q3I9A3</accession>
<keyword evidence="3" id="KW-1185">Reference proteome</keyword>
<reference evidence="2" key="3">
    <citation type="submission" date="2018-08" db="UniProtKB">
        <authorList>
            <consortium name="EnsemblPlants"/>
        </authorList>
    </citation>
    <scope>IDENTIFICATION</scope>
    <source>
        <strain evidence="2">cv. Bd21</strain>
    </source>
</reference>